<organism evidence="5 6">
    <name type="scientific">Megasphaera paucivorans</name>
    <dbReference type="NCBI Taxonomy" id="349095"/>
    <lineage>
        <taxon>Bacteria</taxon>
        <taxon>Bacillati</taxon>
        <taxon>Bacillota</taxon>
        <taxon>Negativicutes</taxon>
        <taxon>Veillonellales</taxon>
        <taxon>Veillonellaceae</taxon>
        <taxon>Megasphaera</taxon>
    </lineage>
</organism>
<name>A0A1G9XDG7_9FIRM</name>
<keyword evidence="4" id="KW-0732">Signal</keyword>
<dbReference type="SMART" id="SM00028">
    <property type="entry name" value="TPR"/>
    <property type="match status" value="4"/>
</dbReference>
<dbReference type="NCBIfam" id="NF047558">
    <property type="entry name" value="TPR_END_plus"/>
    <property type="match status" value="1"/>
</dbReference>
<dbReference type="Pfam" id="PF13431">
    <property type="entry name" value="TPR_17"/>
    <property type="match status" value="2"/>
</dbReference>
<dbReference type="Pfam" id="PF13181">
    <property type="entry name" value="TPR_8"/>
    <property type="match status" value="1"/>
</dbReference>
<sequence>MYSCKSFFYIPAFFLLWISGCGSLPNSTPPPAPSISSAVSAIPSIDPQSEQLFQKGLTAYEVFDYNKAISFYNKSLSIDKNNYKALSGKGIALAMQGNENNNTQDITTGITLIKSALQKDPNYVPAFYDLALALKINKNYDESICWFQKVIQKEPDNTWSYYGIATIYGDKGQAKEAVTYLKKAIFLDSINVKQAARTQSHFDSIRSDPDFKALINE</sequence>
<dbReference type="PROSITE" id="PS51257">
    <property type="entry name" value="PROKAR_LIPOPROTEIN"/>
    <property type="match status" value="1"/>
</dbReference>
<dbReference type="Proteomes" id="UP000199309">
    <property type="component" value="Unassembled WGS sequence"/>
</dbReference>
<keyword evidence="6" id="KW-1185">Reference proteome</keyword>
<dbReference type="InterPro" id="IPR019734">
    <property type="entry name" value="TPR_rpt"/>
</dbReference>
<dbReference type="STRING" id="349095.SAMN05660299_01819"/>
<feature type="repeat" description="TPR" evidence="3">
    <location>
        <begin position="124"/>
        <end position="157"/>
    </location>
</feature>
<evidence type="ECO:0000256" key="1">
    <source>
        <dbReference type="ARBA" id="ARBA00022737"/>
    </source>
</evidence>
<protein>
    <submittedName>
        <fullName evidence="5">Tetratricopeptide repeat-containing protein</fullName>
    </submittedName>
</protein>
<feature type="chain" id="PRO_5038937488" evidence="4">
    <location>
        <begin position="24"/>
        <end position="217"/>
    </location>
</feature>
<dbReference type="OrthoDB" id="1633926at2"/>
<dbReference type="Gene3D" id="1.25.40.10">
    <property type="entry name" value="Tetratricopeptide repeat domain"/>
    <property type="match status" value="1"/>
</dbReference>
<proteinExistence type="predicted"/>
<feature type="signal peptide" evidence="4">
    <location>
        <begin position="1"/>
        <end position="23"/>
    </location>
</feature>
<evidence type="ECO:0000256" key="4">
    <source>
        <dbReference type="SAM" id="SignalP"/>
    </source>
</evidence>
<dbReference type="PANTHER" id="PTHR44943">
    <property type="entry name" value="CELLULOSE SYNTHASE OPERON PROTEIN C"/>
    <property type="match status" value="1"/>
</dbReference>
<dbReference type="PANTHER" id="PTHR44943:SF8">
    <property type="entry name" value="TPR REPEAT-CONTAINING PROTEIN MJ0263"/>
    <property type="match status" value="1"/>
</dbReference>
<dbReference type="InterPro" id="IPR051685">
    <property type="entry name" value="Ycf3/AcsC/BcsC/TPR_MFPF"/>
</dbReference>
<dbReference type="RefSeq" id="WP_091650874.1">
    <property type="nucleotide sequence ID" value="NZ_FNHQ01000017.1"/>
</dbReference>
<gene>
    <name evidence="5" type="ORF">SAMN05660299_01819</name>
</gene>
<dbReference type="SUPFAM" id="SSF48452">
    <property type="entry name" value="TPR-like"/>
    <property type="match status" value="1"/>
</dbReference>
<evidence type="ECO:0000313" key="5">
    <source>
        <dbReference type="EMBL" id="SDM94764.1"/>
    </source>
</evidence>
<dbReference type="InterPro" id="IPR011990">
    <property type="entry name" value="TPR-like_helical_dom_sf"/>
</dbReference>
<evidence type="ECO:0000256" key="3">
    <source>
        <dbReference type="PROSITE-ProRule" id="PRU00339"/>
    </source>
</evidence>
<dbReference type="PROSITE" id="PS50005">
    <property type="entry name" value="TPR"/>
    <property type="match status" value="3"/>
</dbReference>
<reference evidence="5 6" key="1">
    <citation type="submission" date="2016-10" db="EMBL/GenBank/DDBJ databases">
        <authorList>
            <person name="de Groot N.N."/>
        </authorList>
    </citation>
    <scope>NUCLEOTIDE SEQUENCE [LARGE SCALE GENOMIC DNA]</scope>
    <source>
        <strain evidence="5 6">DSM 16981</strain>
    </source>
</reference>
<feature type="repeat" description="TPR" evidence="3">
    <location>
        <begin position="49"/>
        <end position="82"/>
    </location>
</feature>
<evidence type="ECO:0000313" key="6">
    <source>
        <dbReference type="Proteomes" id="UP000199309"/>
    </source>
</evidence>
<keyword evidence="2 3" id="KW-0802">TPR repeat</keyword>
<evidence type="ECO:0000256" key="2">
    <source>
        <dbReference type="ARBA" id="ARBA00022803"/>
    </source>
</evidence>
<accession>A0A1G9XDG7</accession>
<dbReference type="EMBL" id="FNHQ01000017">
    <property type="protein sequence ID" value="SDM94764.1"/>
    <property type="molecule type" value="Genomic_DNA"/>
</dbReference>
<keyword evidence="1" id="KW-0677">Repeat</keyword>
<feature type="repeat" description="TPR" evidence="3">
    <location>
        <begin position="158"/>
        <end position="191"/>
    </location>
</feature>
<dbReference type="AlphaFoldDB" id="A0A1G9XDG7"/>